<evidence type="ECO:0000259" key="7">
    <source>
        <dbReference type="PROSITE" id="PS50042"/>
    </source>
</evidence>
<dbReference type="GO" id="GO:0005886">
    <property type="term" value="C:plasma membrane"/>
    <property type="evidence" value="ECO:0007669"/>
    <property type="project" value="UniProtKB-SubCell"/>
</dbReference>
<dbReference type="Pfam" id="PF00027">
    <property type="entry name" value="cNMP_binding"/>
    <property type="match status" value="1"/>
</dbReference>
<dbReference type="InterPro" id="IPR045275">
    <property type="entry name" value="MscS_archaea/bacteria_type"/>
</dbReference>
<dbReference type="AlphaFoldDB" id="A0A1C3VM65"/>
<dbReference type="Gene3D" id="2.60.120.10">
    <property type="entry name" value="Jelly Rolls"/>
    <property type="match status" value="1"/>
</dbReference>
<keyword evidence="6" id="KW-0406">Ion transport</keyword>
<dbReference type="EMBL" id="FMAH01000015">
    <property type="protein sequence ID" value="SCB28819.1"/>
    <property type="molecule type" value="Genomic_DNA"/>
</dbReference>
<keyword evidence="3 6" id="KW-0812">Transmembrane</keyword>
<evidence type="ECO:0000256" key="4">
    <source>
        <dbReference type="ARBA" id="ARBA00022989"/>
    </source>
</evidence>
<dbReference type="InterPro" id="IPR023408">
    <property type="entry name" value="MscS_beta-dom_sf"/>
</dbReference>
<evidence type="ECO:0000256" key="2">
    <source>
        <dbReference type="ARBA" id="ARBA00022475"/>
    </source>
</evidence>
<feature type="transmembrane region" description="Helical" evidence="6">
    <location>
        <begin position="60"/>
        <end position="80"/>
    </location>
</feature>
<evidence type="ECO:0000256" key="5">
    <source>
        <dbReference type="ARBA" id="ARBA00023136"/>
    </source>
</evidence>
<dbReference type="Gene3D" id="2.30.30.60">
    <property type="match status" value="1"/>
</dbReference>
<dbReference type="PROSITE" id="PS50042">
    <property type="entry name" value="CNMP_BINDING_3"/>
    <property type="match status" value="1"/>
</dbReference>
<feature type="domain" description="Cyclic nucleotide-binding" evidence="7">
    <location>
        <begin position="327"/>
        <end position="446"/>
    </location>
</feature>
<dbReference type="Proteomes" id="UP000199435">
    <property type="component" value="Unassembled WGS sequence"/>
</dbReference>
<accession>A0A1C3VM65</accession>
<evidence type="ECO:0000313" key="8">
    <source>
        <dbReference type="EMBL" id="SCB28819.1"/>
    </source>
</evidence>
<comment type="subunit">
    <text evidence="6">Homoheptamer.</text>
</comment>
<organism evidence="8 9">
    <name type="scientific">Rhizobium miluonense</name>
    <dbReference type="NCBI Taxonomy" id="411945"/>
    <lineage>
        <taxon>Bacteria</taxon>
        <taxon>Pseudomonadati</taxon>
        <taxon>Pseudomonadota</taxon>
        <taxon>Alphaproteobacteria</taxon>
        <taxon>Hyphomicrobiales</taxon>
        <taxon>Rhizobiaceae</taxon>
        <taxon>Rhizobium/Agrobacterium group</taxon>
        <taxon>Rhizobium</taxon>
    </lineage>
</organism>
<dbReference type="SMART" id="SM00100">
    <property type="entry name" value="cNMP"/>
    <property type="match status" value="1"/>
</dbReference>
<evidence type="ECO:0000256" key="3">
    <source>
        <dbReference type="ARBA" id="ARBA00022692"/>
    </source>
</evidence>
<gene>
    <name evidence="8" type="ORF">GA0061102_101521</name>
</gene>
<feature type="transmembrane region" description="Helical" evidence="6">
    <location>
        <begin position="92"/>
        <end position="111"/>
    </location>
</feature>
<dbReference type="STRING" id="411945.GA0061102_101521"/>
<dbReference type="InterPro" id="IPR000595">
    <property type="entry name" value="cNMP-bd_dom"/>
</dbReference>
<dbReference type="GO" id="GO:0008381">
    <property type="term" value="F:mechanosensitive monoatomic ion channel activity"/>
    <property type="evidence" value="ECO:0007669"/>
    <property type="project" value="InterPro"/>
</dbReference>
<comment type="function">
    <text evidence="6">Mechanosensitive channel that participates in the regulation of osmotic pressure changes within the cell, opening in response to stretch forces in the membrane lipid bilayer, without the need for other proteins. Contributes to normal resistance to hypoosmotic shock. Forms an ion channel of 1.0 nanosiemens conductance with a slight preference for anions.</text>
</comment>
<dbReference type="CDD" id="cd00038">
    <property type="entry name" value="CAP_ED"/>
    <property type="match status" value="1"/>
</dbReference>
<dbReference type="Gene3D" id="1.10.287.1260">
    <property type="match status" value="1"/>
</dbReference>
<proteinExistence type="inferred from homology"/>
<reference evidence="9" key="1">
    <citation type="submission" date="2016-08" db="EMBL/GenBank/DDBJ databases">
        <authorList>
            <person name="Varghese N."/>
            <person name="Submissions Spin"/>
        </authorList>
    </citation>
    <scope>NUCLEOTIDE SEQUENCE [LARGE SCALE GENOMIC DNA]</scope>
    <source>
        <strain evidence="9">HAMBI 2971</strain>
    </source>
</reference>
<dbReference type="PIRSF" id="PIRSF026673">
    <property type="entry name" value="UCP026673_ion_chan"/>
    <property type="match status" value="1"/>
</dbReference>
<dbReference type="InterPro" id="IPR006685">
    <property type="entry name" value="MscS_channel_2nd"/>
</dbReference>
<keyword evidence="6" id="KW-0407">Ion channel</keyword>
<dbReference type="InterPro" id="IPR010920">
    <property type="entry name" value="LSM_dom_sf"/>
</dbReference>
<dbReference type="PANTHER" id="PTHR30221">
    <property type="entry name" value="SMALL-CONDUCTANCE MECHANOSENSITIVE CHANNEL"/>
    <property type="match status" value="1"/>
</dbReference>
<dbReference type="SUPFAM" id="SSF82689">
    <property type="entry name" value="Mechanosensitive channel protein MscS (YggB), C-terminal domain"/>
    <property type="match status" value="1"/>
</dbReference>
<dbReference type="PANTHER" id="PTHR30221:SF1">
    <property type="entry name" value="SMALL-CONDUCTANCE MECHANOSENSITIVE CHANNEL"/>
    <property type="match status" value="1"/>
</dbReference>
<keyword evidence="9" id="KW-1185">Reference proteome</keyword>
<dbReference type="InterPro" id="IPR014710">
    <property type="entry name" value="RmlC-like_jellyroll"/>
</dbReference>
<keyword evidence="4 6" id="KW-1133">Transmembrane helix</keyword>
<keyword evidence="6" id="KW-0997">Cell inner membrane</keyword>
<evidence type="ECO:0000256" key="6">
    <source>
        <dbReference type="RuleBase" id="RU369025"/>
    </source>
</evidence>
<dbReference type="Pfam" id="PF00924">
    <property type="entry name" value="MS_channel_2nd"/>
    <property type="match status" value="1"/>
</dbReference>
<dbReference type="InterPro" id="IPR016846">
    <property type="entry name" value="cNMP-bd_ion_channel"/>
</dbReference>
<dbReference type="SUPFAM" id="SSF50182">
    <property type="entry name" value="Sm-like ribonucleoproteins"/>
    <property type="match status" value="1"/>
</dbReference>
<dbReference type="InterPro" id="IPR011066">
    <property type="entry name" value="MscS_channel_C_sf"/>
</dbReference>
<sequence length="489" mass="53660">MSMLAARFALPKRQAFKLAVHSAFFVILTALLLSHGIEPYSTSAPSGSLWRQLFFALAKMIWWFSGATMLVSSIRLFVIFERRPREAKLIQDMLAGIIYVGAILSVISYIFGVPVGTLIATSGAFAIILGLALQSSLSDVFSGIALNLGRPYSVGDWIMLENGTQGRVVETNWRATHLLNAANDLVVIPNNLLAKSQLVNLNNPDESHGITMPIRLIPTRSPGAIEQLLETVLLASNRIMHSPAPMVTITGLDGDVIEADLSFRIKDVSQSSTAKNEIYDLIYRHAHAAGISLALRCNPPSETLVRPENPIDAVKESSAILLKAMQLFCTLTEAERETLMLSIQQNTYPRGSEILAQGERSSALMIVAKGVVAIRRRYDGTEIELNRLSPGDFFGERGVLMGAEEPGRAVSLTQLVVYRVSSDCFSEIMQKRPALADEIGQILAERLEKEKRLVGVGDETSSHPNSLADRIRYLFHLPHTVSPQRSSGR</sequence>
<dbReference type="SUPFAM" id="SSF51206">
    <property type="entry name" value="cAMP-binding domain-like"/>
    <property type="match status" value="1"/>
</dbReference>
<keyword evidence="5 6" id="KW-0472">Membrane</keyword>
<keyword evidence="6" id="KW-0813">Transport</keyword>
<keyword evidence="2" id="KW-1003">Cell membrane</keyword>
<evidence type="ECO:0000313" key="9">
    <source>
        <dbReference type="Proteomes" id="UP000199435"/>
    </source>
</evidence>
<protein>
    <recommendedName>
        <fullName evidence="6">Small-conductance mechanosensitive channel</fullName>
    </recommendedName>
</protein>
<comment type="caution">
    <text evidence="6">Lacks conserved residue(s) required for the propagation of feature annotation.</text>
</comment>
<comment type="similarity">
    <text evidence="6">Belongs to the MscS (TC 1.A.23) family.</text>
</comment>
<comment type="subcellular location">
    <subcellularLocation>
        <location evidence="6">Cell inner membrane</location>
        <topology evidence="6">Multi-pass membrane protein</topology>
    </subcellularLocation>
    <subcellularLocation>
        <location evidence="1">Cell membrane</location>
        <topology evidence="1">Multi-pass membrane protein</topology>
    </subcellularLocation>
</comment>
<dbReference type="InterPro" id="IPR018490">
    <property type="entry name" value="cNMP-bd_dom_sf"/>
</dbReference>
<name>A0A1C3VM65_9HYPH</name>
<evidence type="ECO:0000256" key="1">
    <source>
        <dbReference type="ARBA" id="ARBA00004651"/>
    </source>
</evidence>